<dbReference type="InterPro" id="IPR050679">
    <property type="entry name" value="Bact_HTH_transcr_reg"/>
</dbReference>
<evidence type="ECO:0000256" key="2">
    <source>
        <dbReference type="ARBA" id="ARBA00023125"/>
    </source>
</evidence>
<feature type="domain" description="HTH gntR-type" evidence="4">
    <location>
        <begin position="9"/>
        <end position="77"/>
    </location>
</feature>
<dbReference type="Gene3D" id="1.10.10.10">
    <property type="entry name" value="Winged helix-like DNA-binding domain superfamily/Winged helix DNA-binding domain"/>
    <property type="match status" value="1"/>
</dbReference>
<dbReference type="Proteomes" id="UP001215087">
    <property type="component" value="Unassembled WGS sequence"/>
</dbReference>
<dbReference type="SUPFAM" id="SSF46785">
    <property type="entry name" value="Winged helix' DNA-binding domain"/>
    <property type="match status" value="1"/>
</dbReference>
<keyword evidence="2" id="KW-0238">DNA-binding</keyword>
<dbReference type="PROSITE" id="PS50949">
    <property type="entry name" value="HTH_GNTR"/>
    <property type="match status" value="1"/>
</dbReference>
<keyword evidence="6" id="KW-1185">Reference proteome</keyword>
<proteinExistence type="predicted"/>
<dbReference type="InterPro" id="IPR036388">
    <property type="entry name" value="WH-like_DNA-bd_sf"/>
</dbReference>
<dbReference type="EMBL" id="JAQSVD010000015">
    <property type="protein sequence ID" value="MDE1472459.1"/>
    <property type="molecule type" value="Genomic_DNA"/>
</dbReference>
<evidence type="ECO:0000259" key="4">
    <source>
        <dbReference type="PROSITE" id="PS50949"/>
    </source>
</evidence>
<dbReference type="RefSeq" id="WP_227209145.1">
    <property type="nucleotide sequence ID" value="NZ_JAJCLO010000019.1"/>
</dbReference>
<protein>
    <submittedName>
        <fullName evidence="5">GntR family transcriptional regulator</fullName>
    </submittedName>
</protein>
<dbReference type="InterPro" id="IPR000524">
    <property type="entry name" value="Tscrpt_reg_HTH_GntR"/>
</dbReference>
<organism evidence="5 6">
    <name type="scientific">Eubacterium limosum</name>
    <dbReference type="NCBI Taxonomy" id="1736"/>
    <lineage>
        <taxon>Bacteria</taxon>
        <taxon>Bacillati</taxon>
        <taxon>Bacillota</taxon>
        <taxon>Clostridia</taxon>
        <taxon>Eubacteriales</taxon>
        <taxon>Eubacteriaceae</taxon>
        <taxon>Eubacterium</taxon>
    </lineage>
</organism>
<sequence length="229" mass="26366">MSSMDIKNPAKYSMLVEDIKKKIKEKDFLAGEKLPSENELMDLYNLSRTTVIRGLEILANENYINTVPRVGSFVSKPSSTTYELSYSPSNFLEEIIDKKKLLNFNISSNLDGFKFTLNYSLGYYQEGALLSISEGTFHYNDNHHIEKENILDCEYFEVLQRYYSLHSLKKSLSLHAISSNEKLSHLLSLPQNSPMLKTIVSYSDQDDFPVCRMISYYPNDLAELFFTAK</sequence>
<evidence type="ECO:0000313" key="6">
    <source>
        <dbReference type="Proteomes" id="UP001215087"/>
    </source>
</evidence>
<dbReference type="SMART" id="SM00345">
    <property type="entry name" value="HTH_GNTR"/>
    <property type="match status" value="1"/>
</dbReference>
<dbReference type="PANTHER" id="PTHR44846">
    <property type="entry name" value="MANNOSYL-D-GLYCERATE TRANSPORT/METABOLISM SYSTEM REPRESSOR MNGR-RELATED"/>
    <property type="match status" value="1"/>
</dbReference>
<reference evidence="5 6" key="1">
    <citation type="submission" date="2023-02" db="EMBL/GenBank/DDBJ databases">
        <title>Comparative genome analysis of Eubacterium limosum species.</title>
        <authorList>
            <person name="Bak J.E."/>
        </authorList>
    </citation>
    <scope>NUCLEOTIDE SEQUENCE [LARGE SCALE GENOMIC DNA]</scope>
    <source>
        <strain evidence="5 6">KGMB01548</strain>
    </source>
</reference>
<accession>A0ABT5UU24</accession>
<name>A0ABT5UU24_EUBLI</name>
<dbReference type="InterPro" id="IPR036390">
    <property type="entry name" value="WH_DNA-bd_sf"/>
</dbReference>
<keyword evidence="1" id="KW-0805">Transcription regulation</keyword>
<dbReference type="Gene3D" id="3.40.1410.10">
    <property type="entry name" value="Chorismate lyase-like"/>
    <property type="match status" value="1"/>
</dbReference>
<dbReference type="PRINTS" id="PR00035">
    <property type="entry name" value="HTHGNTR"/>
</dbReference>
<comment type="caution">
    <text evidence="5">The sequence shown here is derived from an EMBL/GenBank/DDBJ whole genome shotgun (WGS) entry which is preliminary data.</text>
</comment>
<dbReference type="InterPro" id="IPR028978">
    <property type="entry name" value="Chorismate_lyase_/UTRA_dom_sf"/>
</dbReference>
<keyword evidence="3" id="KW-0804">Transcription</keyword>
<evidence type="ECO:0000256" key="3">
    <source>
        <dbReference type="ARBA" id="ARBA00023163"/>
    </source>
</evidence>
<dbReference type="CDD" id="cd07377">
    <property type="entry name" value="WHTH_GntR"/>
    <property type="match status" value="1"/>
</dbReference>
<dbReference type="SUPFAM" id="SSF64288">
    <property type="entry name" value="Chorismate lyase-like"/>
    <property type="match status" value="1"/>
</dbReference>
<evidence type="ECO:0000313" key="5">
    <source>
        <dbReference type="EMBL" id="MDE1472459.1"/>
    </source>
</evidence>
<evidence type="ECO:0000256" key="1">
    <source>
        <dbReference type="ARBA" id="ARBA00023015"/>
    </source>
</evidence>
<dbReference type="Pfam" id="PF00392">
    <property type="entry name" value="GntR"/>
    <property type="match status" value="1"/>
</dbReference>
<gene>
    <name evidence="5" type="ORF">PTZ04_19555</name>
</gene>
<dbReference type="PANTHER" id="PTHR44846:SF17">
    <property type="entry name" value="GNTR-FAMILY TRANSCRIPTIONAL REGULATOR"/>
    <property type="match status" value="1"/>
</dbReference>